<feature type="transmembrane region" description="Helical" evidence="6">
    <location>
        <begin position="45"/>
        <end position="70"/>
    </location>
</feature>
<evidence type="ECO:0000256" key="4">
    <source>
        <dbReference type="ARBA" id="ARBA00022989"/>
    </source>
</evidence>
<evidence type="ECO:0000313" key="8">
    <source>
        <dbReference type="Proteomes" id="UP000243361"/>
    </source>
</evidence>
<accession>A0A657PNX4</accession>
<dbReference type="Proteomes" id="UP000243361">
    <property type="component" value="Unassembled WGS sequence"/>
</dbReference>
<keyword evidence="8" id="KW-1185">Reference proteome</keyword>
<sequence length="283" mass="31292">MEPIRQPAAYLPFLLIVFFNAFVDLGHKIVIQNTLFKLYDGETQVLLIALVNALILLPFVLLFSPAGFLADRYRKPRVMRHAAAAALLLTLLITFAYYQGLFGLAFFLTLLLGVQSALYSPAKYGYIKELLGVGRLAGANAMVQAVTIVAILGGVFLFSLLFEWRLAGVTPDEAGAMLRQVAPLGWLLVVCSLAEWLLTFRLGPGVVGDAGERFEWRRYVGGRYLRRNLRTLRDNRVIWLSIIGLSVFWGVSQVVLAAFPAYAKEVLGEESVLRVQGVLASTP</sequence>
<comment type="subcellular location">
    <subcellularLocation>
        <location evidence="1">Cell membrane</location>
        <topology evidence="1">Multi-pass membrane protein</topology>
    </subcellularLocation>
</comment>
<dbReference type="PANTHER" id="PTHR23513">
    <property type="entry name" value="INTEGRAL MEMBRANE EFFLUX PROTEIN-RELATED"/>
    <property type="match status" value="1"/>
</dbReference>
<dbReference type="InterPro" id="IPR011701">
    <property type="entry name" value="MFS"/>
</dbReference>
<dbReference type="AlphaFoldDB" id="A0A657PNX4"/>
<evidence type="ECO:0000256" key="2">
    <source>
        <dbReference type="ARBA" id="ARBA00022475"/>
    </source>
</evidence>
<dbReference type="Gene3D" id="1.20.1250.20">
    <property type="entry name" value="MFS general substrate transporter like domains"/>
    <property type="match status" value="1"/>
</dbReference>
<protein>
    <recommendedName>
        <fullName evidence="9">Acyl-[ACP]--phospholipid O-acyltransferase</fullName>
    </recommendedName>
</protein>
<reference evidence="7" key="1">
    <citation type="submission" date="2017-02" db="EMBL/GenBank/DDBJ databases">
        <title>Novel co-symbiosis in the unique lucinid bivalve Phacoides pectinatus.</title>
        <authorList>
            <person name="Lim S.J."/>
            <person name="Davis B.G."/>
            <person name="Gill D.E."/>
            <person name="Engel A.S."/>
            <person name="Anderson L.C."/>
            <person name="Campbell B.J."/>
        </authorList>
    </citation>
    <scope>NUCLEOTIDE SEQUENCE [LARGE SCALE GENOMIC DNA]</scope>
    <source>
        <strain evidence="7">LUC13016_P6</strain>
    </source>
</reference>
<keyword evidence="2" id="KW-1003">Cell membrane</keyword>
<gene>
    <name evidence="7" type="ORF">B0D84_01665</name>
</gene>
<dbReference type="GO" id="GO:0022857">
    <property type="term" value="F:transmembrane transporter activity"/>
    <property type="evidence" value="ECO:0007669"/>
    <property type="project" value="InterPro"/>
</dbReference>
<evidence type="ECO:0008006" key="9">
    <source>
        <dbReference type="Google" id="ProtNLM"/>
    </source>
</evidence>
<keyword evidence="3 6" id="KW-0812">Transmembrane</keyword>
<name>A0A657PNX4_9GAMM</name>
<evidence type="ECO:0000256" key="5">
    <source>
        <dbReference type="ARBA" id="ARBA00023136"/>
    </source>
</evidence>
<dbReference type="InterPro" id="IPR036259">
    <property type="entry name" value="MFS_trans_sf"/>
</dbReference>
<keyword evidence="4 6" id="KW-1133">Transmembrane helix</keyword>
<dbReference type="Pfam" id="PF07690">
    <property type="entry name" value="MFS_1"/>
    <property type="match status" value="1"/>
</dbReference>
<dbReference type="PANTHER" id="PTHR23513:SF6">
    <property type="entry name" value="MAJOR FACILITATOR SUPERFAMILY ASSOCIATED DOMAIN-CONTAINING PROTEIN"/>
    <property type="match status" value="1"/>
</dbReference>
<evidence type="ECO:0000256" key="6">
    <source>
        <dbReference type="SAM" id="Phobius"/>
    </source>
</evidence>
<comment type="caution">
    <text evidence="7">The sequence shown here is derived from an EMBL/GenBank/DDBJ whole genome shotgun (WGS) entry which is preliminary data.</text>
</comment>
<feature type="transmembrane region" description="Helical" evidence="6">
    <location>
        <begin position="237"/>
        <end position="263"/>
    </location>
</feature>
<feature type="transmembrane region" description="Helical" evidence="6">
    <location>
        <begin position="141"/>
        <end position="161"/>
    </location>
</feature>
<feature type="transmembrane region" description="Helical" evidence="6">
    <location>
        <begin position="7"/>
        <end position="25"/>
    </location>
</feature>
<dbReference type="GO" id="GO:0005886">
    <property type="term" value="C:plasma membrane"/>
    <property type="evidence" value="ECO:0007669"/>
    <property type="project" value="UniProtKB-SubCell"/>
</dbReference>
<dbReference type="SUPFAM" id="SSF103473">
    <property type="entry name" value="MFS general substrate transporter"/>
    <property type="match status" value="1"/>
</dbReference>
<organism evidence="7 8">
    <name type="scientific">Candidatus Sedimenticola endophacoides</name>
    <dbReference type="NCBI Taxonomy" id="2548426"/>
    <lineage>
        <taxon>Bacteria</taxon>
        <taxon>Pseudomonadati</taxon>
        <taxon>Pseudomonadota</taxon>
        <taxon>Gammaproteobacteria</taxon>
        <taxon>Chromatiales</taxon>
        <taxon>Sedimenticolaceae</taxon>
        <taxon>Sedimenticola</taxon>
    </lineage>
</organism>
<evidence type="ECO:0000256" key="1">
    <source>
        <dbReference type="ARBA" id="ARBA00004651"/>
    </source>
</evidence>
<dbReference type="EMBL" id="MUIE01000128">
    <property type="protein sequence ID" value="OQX36233.1"/>
    <property type="molecule type" value="Genomic_DNA"/>
</dbReference>
<evidence type="ECO:0000256" key="3">
    <source>
        <dbReference type="ARBA" id="ARBA00022692"/>
    </source>
</evidence>
<evidence type="ECO:0000313" key="7">
    <source>
        <dbReference type="EMBL" id="OQX36233.1"/>
    </source>
</evidence>
<proteinExistence type="predicted"/>
<keyword evidence="5 6" id="KW-0472">Membrane</keyword>